<dbReference type="EMBL" id="BGPR01144355">
    <property type="protein sequence ID" value="GBN73971.1"/>
    <property type="molecule type" value="Genomic_DNA"/>
</dbReference>
<name>A0A4Y2RE91_ARAVE</name>
<comment type="caution">
    <text evidence="1">The sequence shown here is derived from an EMBL/GenBank/DDBJ whole genome shotgun (WGS) entry which is preliminary data.</text>
</comment>
<sequence>MTQEIEKSGSLAIQSDRGRNKNFRFLNEIFEHALGAIASRNSVRKVPRQLDFNLSTYGKSC</sequence>
<feature type="non-terminal residue" evidence="1">
    <location>
        <position position="61"/>
    </location>
</feature>
<gene>
    <name evidence="1" type="ORF">AVEN_220707_1</name>
</gene>
<keyword evidence="2" id="KW-1185">Reference proteome</keyword>
<evidence type="ECO:0000313" key="1">
    <source>
        <dbReference type="EMBL" id="GBN73971.1"/>
    </source>
</evidence>
<dbReference type="Proteomes" id="UP000499080">
    <property type="component" value="Unassembled WGS sequence"/>
</dbReference>
<evidence type="ECO:0000313" key="2">
    <source>
        <dbReference type="Proteomes" id="UP000499080"/>
    </source>
</evidence>
<accession>A0A4Y2RE91</accession>
<reference evidence="1 2" key="1">
    <citation type="journal article" date="2019" name="Sci. Rep.">
        <title>Orb-weaving spider Araneus ventricosus genome elucidates the spidroin gene catalogue.</title>
        <authorList>
            <person name="Kono N."/>
            <person name="Nakamura H."/>
            <person name="Ohtoshi R."/>
            <person name="Moran D.A.P."/>
            <person name="Shinohara A."/>
            <person name="Yoshida Y."/>
            <person name="Fujiwara M."/>
            <person name="Mori M."/>
            <person name="Tomita M."/>
            <person name="Arakawa K."/>
        </authorList>
    </citation>
    <scope>NUCLEOTIDE SEQUENCE [LARGE SCALE GENOMIC DNA]</scope>
</reference>
<dbReference type="AlphaFoldDB" id="A0A4Y2RE91"/>
<protein>
    <submittedName>
        <fullName evidence="1">Uncharacterized protein</fullName>
    </submittedName>
</protein>
<proteinExistence type="predicted"/>
<organism evidence="1 2">
    <name type="scientific">Araneus ventricosus</name>
    <name type="common">Orbweaver spider</name>
    <name type="synonym">Epeira ventricosa</name>
    <dbReference type="NCBI Taxonomy" id="182803"/>
    <lineage>
        <taxon>Eukaryota</taxon>
        <taxon>Metazoa</taxon>
        <taxon>Ecdysozoa</taxon>
        <taxon>Arthropoda</taxon>
        <taxon>Chelicerata</taxon>
        <taxon>Arachnida</taxon>
        <taxon>Araneae</taxon>
        <taxon>Araneomorphae</taxon>
        <taxon>Entelegynae</taxon>
        <taxon>Araneoidea</taxon>
        <taxon>Araneidae</taxon>
        <taxon>Araneus</taxon>
    </lineage>
</organism>